<reference evidence="2" key="1">
    <citation type="submission" date="2017-10" db="EMBL/GenBank/DDBJ databases">
        <title>Rapid genome shrinkage in a self-fertile nematode reveals novel sperm competition proteins.</title>
        <authorList>
            <person name="Yin D."/>
            <person name="Schwarz E.M."/>
            <person name="Thomas C.G."/>
            <person name="Felde R.L."/>
            <person name="Korf I.F."/>
            <person name="Cutter A.D."/>
            <person name="Schartner C.M."/>
            <person name="Ralston E.J."/>
            <person name="Meyer B.J."/>
            <person name="Haag E.S."/>
        </authorList>
    </citation>
    <scope>NUCLEOTIDE SEQUENCE [LARGE SCALE GENOMIC DNA]</scope>
    <source>
        <strain evidence="2">JU1422</strain>
    </source>
</reference>
<evidence type="ECO:0000313" key="2">
    <source>
        <dbReference type="Proteomes" id="UP000230233"/>
    </source>
</evidence>
<dbReference type="AlphaFoldDB" id="A0A2G5UKV3"/>
<organism evidence="1 2">
    <name type="scientific">Caenorhabditis nigoni</name>
    <dbReference type="NCBI Taxonomy" id="1611254"/>
    <lineage>
        <taxon>Eukaryota</taxon>
        <taxon>Metazoa</taxon>
        <taxon>Ecdysozoa</taxon>
        <taxon>Nematoda</taxon>
        <taxon>Chromadorea</taxon>
        <taxon>Rhabditida</taxon>
        <taxon>Rhabditina</taxon>
        <taxon>Rhabditomorpha</taxon>
        <taxon>Rhabditoidea</taxon>
        <taxon>Rhabditidae</taxon>
        <taxon>Peloderinae</taxon>
        <taxon>Caenorhabditis</taxon>
    </lineage>
</organism>
<dbReference type="EMBL" id="PDUG01000003">
    <property type="protein sequence ID" value="PIC40149.1"/>
    <property type="molecule type" value="Genomic_DNA"/>
</dbReference>
<comment type="caution">
    <text evidence="1">The sequence shown here is derived from an EMBL/GenBank/DDBJ whole genome shotgun (WGS) entry which is preliminary data.</text>
</comment>
<keyword evidence="2" id="KW-1185">Reference proteome</keyword>
<dbReference type="Proteomes" id="UP000230233">
    <property type="component" value="Chromosome III"/>
</dbReference>
<protein>
    <submittedName>
        <fullName evidence="1">Uncharacterized protein</fullName>
    </submittedName>
</protein>
<name>A0A2G5UKV3_9PELO</name>
<proteinExistence type="predicted"/>
<accession>A0A2G5UKV3</accession>
<gene>
    <name evidence="1" type="primary">Cnig_chr_III.g11597</name>
    <name evidence="1" type="ORF">B9Z55_011597</name>
</gene>
<evidence type="ECO:0000313" key="1">
    <source>
        <dbReference type="EMBL" id="PIC40149.1"/>
    </source>
</evidence>
<dbReference type="STRING" id="1611254.A0A2G5UKV3"/>
<sequence>MESKPDQRHLAYGRLRYTYSPPKLLNKTSLCVKPAERVRTVPKKWSSIAPNDPKNSPKFPEKSIITVSRKPVKAVFKTQPTPSELLRRKQLRQSKIQKSRRDEFMETHDYLQDFYYWRSAARINPNKDWKIEALRSSILTEKKRRVREKTQKIREARAHRFQTIRRKPRGVPVEEFEGIQLNGGPDDVMENGGNPEEHVVGNRRTMGAEYTLEKDRKKNVDDVPWNREKRNKKGIRASFKYQFALSFLLFSGTLELRTEQEEAEINRRKVKIKFINQI</sequence>